<proteinExistence type="predicted"/>
<dbReference type="Pfam" id="PF02886">
    <property type="entry name" value="LBP_BPI_CETP_C"/>
    <property type="match status" value="1"/>
</dbReference>
<dbReference type="GO" id="GO:0008289">
    <property type="term" value="F:lipid binding"/>
    <property type="evidence" value="ECO:0007669"/>
    <property type="project" value="InterPro"/>
</dbReference>
<feature type="compositionally biased region" description="Basic and acidic residues" evidence="1">
    <location>
        <begin position="77"/>
        <end position="90"/>
    </location>
</feature>
<organism evidence="5">
    <name type="scientific">Soboliphyme baturini</name>
    <dbReference type="NCBI Taxonomy" id="241478"/>
    <lineage>
        <taxon>Eukaryota</taxon>
        <taxon>Metazoa</taxon>
        <taxon>Ecdysozoa</taxon>
        <taxon>Nematoda</taxon>
        <taxon>Enoplea</taxon>
        <taxon>Dorylaimia</taxon>
        <taxon>Dioctophymatida</taxon>
        <taxon>Dioctophymatoidea</taxon>
        <taxon>Soboliphymatidae</taxon>
        <taxon>Soboliphyme</taxon>
    </lineage>
</organism>
<evidence type="ECO:0000313" key="5">
    <source>
        <dbReference type="WBParaSite" id="SBAD_0000773101-mRNA-1"/>
    </source>
</evidence>
<evidence type="ECO:0000259" key="2">
    <source>
        <dbReference type="SMART" id="SM00329"/>
    </source>
</evidence>
<dbReference type="InterPro" id="IPR001124">
    <property type="entry name" value="Lipid-bd_serum_glycop_C"/>
</dbReference>
<gene>
    <name evidence="3" type="ORF">SBAD_LOCUS7451</name>
</gene>
<dbReference type="SUPFAM" id="SSF55394">
    <property type="entry name" value="Bactericidal permeability-increasing protein, BPI"/>
    <property type="match status" value="2"/>
</dbReference>
<protein>
    <submittedName>
        <fullName evidence="5">BPI2 domain-containing protein</fullName>
    </submittedName>
</protein>
<feature type="region of interest" description="Disordered" evidence="1">
    <location>
        <begin position="65"/>
        <end position="92"/>
    </location>
</feature>
<feature type="domain" description="Lipid-binding serum glycoprotein C-terminal" evidence="2">
    <location>
        <begin position="389"/>
        <end position="593"/>
    </location>
</feature>
<evidence type="ECO:0000313" key="4">
    <source>
        <dbReference type="Proteomes" id="UP000270296"/>
    </source>
</evidence>
<dbReference type="Proteomes" id="UP000270296">
    <property type="component" value="Unassembled WGS sequence"/>
</dbReference>
<dbReference type="SMART" id="SM00329">
    <property type="entry name" value="BPI2"/>
    <property type="match status" value="1"/>
</dbReference>
<accession>A0A183IV05</accession>
<dbReference type="Gene3D" id="3.15.20.10">
    <property type="entry name" value="Bactericidal permeability-increasing protein, domain 2"/>
    <property type="match status" value="1"/>
</dbReference>
<dbReference type="AlphaFoldDB" id="A0A183IV05"/>
<reference evidence="3 4" key="2">
    <citation type="submission" date="2018-11" db="EMBL/GenBank/DDBJ databases">
        <authorList>
            <consortium name="Pathogen Informatics"/>
        </authorList>
    </citation>
    <scope>NUCLEOTIDE SEQUENCE [LARGE SCALE GENOMIC DNA]</scope>
</reference>
<dbReference type="PANTHER" id="PTHR10504">
    <property type="entry name" value="BACTERICIDAL PERMEABILITY-INCREASING BPI PROTEIN-RELATED"/>
    <property type="match status" value="1"/>
</dbReference>
<dbReference type="EMBL" id="UZAM01010631">
    <property type="protein sequence ID" value="VDP13129.1"/>
    <property type="molecule type" value="Genomic_DNA"/>
</dbReference>
<dbReference type="WBParaSite" id="SBAD_0000773101-mRNA-1">
    <property type="protein sequence ID" value="SBAD_0000773101-mRNA-1"/>
    <property type="gene ID" value="SBAD_0000773101"/>
</dbReference>
<evidence type="ECO:0000256" key="1">
    <source>
        <dbReference type="SAM" id="MobiDB-lite"/>
    </source>
</evidence>
<name>A0A183IV05_9BILA</name>
<dbReference type="PANTHER" id="PTHR10504:SF131">
    <property type="entry name" value="BPI2 DOMAIN-CONTAINING PROTEIN"/>
    <property type="match status" value="1"/>
</dbReference>
<dbReference type="OrthoDB" id="10255543at2759"/>
<keyword evidence="4" id="KW-1185">Reference proteome</keyword>
<sequence>MLIRFGQKVENEFREELFLTVRADNHVTRLKNETRALRLKLRFELLPESPGTRRDIYIFSGKCESGDPRRWSWRRSSSTERDSEGRKQQEPKNLAKGRFCISRLQGMISSEASDSPSFVVRITQQGLDGLKKSIEPVVSNTFQRFRVDDVYDASVLGQGLTISNLRVQSFTQAKPIDIRLVRSDAAQVVIDAPDVDLSVAVDARVGLLLYQYTTFFMQLRKFRLTVGVHLKPGRPPQLLSAAVSTCQVTIEAMDVDVGQLKLQNMLFVAALPFLKPIIKKLTRETFCSTLMRSTAKPSKYIGTYDPMLHVRRTSGDYQQLVERLTAIINGIEFKFALMHKPTVVGVDQYAYLETLVSVDITSEAHPPPPFAVDPLASSSSSSSTLSIPCNYNKMINVAVNQYVVNTLFYYVHENGGLKLKVSVNESKSLRDLLRLRCDDDLSCIGLLLPDSVTAGHEANDGELLLNFMRPPRISVDKTGIRVHLDDAAIDYRFQGQNNSLLSFTISAKGTLNLQMYDRTMVGKLTITDVHLSPRNDMDIGDFGADLIGDVLKMIVQDEINSILQLGIPIPEIDVASFSGFVLRTVQNAMVYDFNLDLHNSKLKTLIKEFFIH</sequence>
<evidence type="ECO:0000313" key="3">
    <source>
        <dbReference type="EMBL" id="VDP13129.1"/>
    </source>
</evidence>
<dbReference type="Gene3D" id="3.15.10.10">
    <property type="entry name" value="Bactericidal permeability-increasing protein, domain 1"/>
    <property type="match status" value="1"/>
</dbReference>
<dbReference type="InterPro" id="IPR017943">
    <property type="entry name" value="Bactericidal_perm-incr_a/b_dom"/>
</dbReference>
<dbReference type="GO" id="GO:0005615">
    <property type="term" value="C:extracellular space"/>
    <property type="evidence" value="ECO:0007669"/>
    <property type="project" value="TreeGrafter"/>
</dbReference>
<reference evidence="5" key="1">
    <citation type="submission" date="2016-06" db="UniProtKB">
        <authorList>
            <consortium name="WormBaseParasite"/>
        </authorList>
    </citation>
    <scope>IDENTIFICATION</scope>
</reference>
<dbReference type="InterPro" id="IPR032942">
    <property type="entry name" value="BPI/LBP/Plunc"/>
</dbReference>